<accession>A0A5S9ITG2</accession>
<feature type="chain" id="PRO_5024893132" description="Lipoprotein" evidence="2">
    <location>
        <begin position="20"/>
        <end position="130"/>
    </location>
</feature>
<reference evidence="3 4" key="1">
    <citation type="submission" date="2019-08" db="EMBL/GenBank/DDBJ databases">
        <title>Complete genome sequence of Candidatus Uab amorphum.</title>
        <authorList>
            <person name="Shiratori T."/>
            <person name="Suzuki S."/>
            <person name="Kakizawa Y."/>
            <person name="Ishida K."/>
        </authorList>
    </citation>
    <scope>NUCLEOTIDE SEQUENCE [LARGE SCALE GENOMIC DNA]</scope>
    <source>
        <strain evidence="3 4">SRT547</strain>
    </source>
</reference>
<dbReference type="RefSeq" id="WP_151971833.1">
    <property type="nucleotide sequence ID" value="NZ_AP019860.1"/>
</dbReference>
<dbReference type="KEGG" id="uam:UABAM_06253"/>
<evidence type="ECO:0000313" key="3">
    <source>
        <dbReference type="EMBL" id="BBM87838.1"/>
    </source>
</evidence>
<evidence type="ECO:0008006" key="5">
    <source>
        <dbReference type="Google" id="ProtNLM"/>
    </source>
</evidence>
<evidence type="ECO:0000256" key="1">
    <source>
        <dbReference type="SAM" id="MobiDB-lite"/>
    </source>
</evidence>
<name>A0A5S9ITG2_UABAM</name>
<feature type="region of interest" description="Disordered" evidence="1">
    <location>
        <begin position="103"/>
        <end position="130"/>
    </location>
</feature>
<evidence type="ECO:0000256" key="2">
    <source>
        <dbReference type="SAM" id="SignalP"/>
    </source>
</evidence>
<keyword evidence="2" id="KW-0732">Signal</keyword>
<feature type="signal peptide" evidence="2">
    <location>
        <begin position="1"/>
        <end position="19"/>
    </location>
</feature>
<dbReference type="EMBL" id="AP019860">
    <property type="protein sequence ID" value="BBM87838.1"/>
    <property type="molecule type" value="Genomic_DNA"/>
</dbReference>
<protein>
    <recommendedName>
        <fullName evidence="5">Lipoprotein</fullName>
    </recommendedName>
</protein>
<dbReference type="PROSITE" id="PS51257">
    <property type="entry name" value="PROKAR_LIPOPROTEIN"/>
    <property type="match status" value="1"/>
</dbReference>
<dbReference type="Proteomes" id="UP000326354">
    <property type="component" value="Chromosome"/>
</dbReference>
<sequence length="130" mass="14660">MKRSLLLCVFLAFTIGCNAHFVSDRKPNNIPWGGGAFASANHQVLDLGFMRLQGKGVQNYERGMSFQFPSIGIYGGNDHFSLGLLIGFTLYYRKEGYLYSEKPQLKPEEQKPQDVKALVKKDEATPKQKQ</sequence>
<dbReference type="AlphaFoldDB" id="A0A5S9ITG2"/>
<organism evidence="3 4">
    <name type="scientific">Uabimicrobium amorphum</name>
    <dbReference type="NCBI Taxonomy" id="2596890"/>
    <lineage>
        <taxon>Bacteria</taxon>
        <taxon>Pseudomonadati</taxon>
        <taxon>Planctomycetota</taxon>
        <taxon>Candidatus Uabimicrobiia</taxon>
        <taxon>Candidatus Uabimicrobiales</taxon>
        <taxon>Candidatus Uabimicrobiaceae</taxon>
        <taxon>Candidatus Uabimicrobium</taxon>
    </lineage>
</organism>
<proteinExistence type="predicted"/>
<gene>
    <name evidence="3" type="ORF">UABAM_06253</name>
</gene>
<keyword evidence="4" id="KW-1185">Reference proteome</keyword>
<evidence type="ECO:0000313" key="4">
    <source>
        <dbReference type="Proteomes" id="UP000326354"/>
    </source>
</evidence>